<evidence type="ECO:0000256" key="4">
    <source>
        <dbReference type="ARBA" id="ARBA00023015"/>
    </source>
</evidence>
<evidence type="ECO:0000313" key="13">
    <source>
        <dbReference type="Proteomes" id="UP000195897"/>
    </source>
</evidence>
<dbReference type="CDD" id="cd00383">
    <property type="entry name" value="trans_reg_C"/>
    <property type="match status" value="1"/>
</dbReference>
<evidence type="ECO:0000256" key="6">
    <source>
        <dbReference type="ARBA" id="ARBA00023163"/>
    </source>
</evidence>
<evidence type="ECO:0000256" key="9">
    <source>
        <dbReference type="PROSITE-ProRule" id="PRU01091"/>
    </source>
</evidence>
<dbReference type="SMART" id="SM00448">
    <property type="entry name" value="REC"/>
    <property type="match status" value="1"/>
</dbReference>
<gene>
    <name evidence="12" type="ORF">B5F17_02285</name>
</gene>
<dbReference type="AlphaFoldDB" id="A0A1Y4LBE2"/>
<dbReference type="GO" id="GO:0032993">
    <property type="term" value="C:protein-DNA complex"/>
    <property type="evidence" value="ECO:0007669"/>
    <property type="project" value="TreeGrafter"/>
</dbReference>
<dbReference type="InterPro" id="IPR011006">
    <property type="entry name" value="CheY-like_superfamily"/>
</dbReference>
<dbReference type="Gene3D" id="3.40.50.2300">
    <property type="match status" value="1"/>
</dbReference>
<keyword evidence="6" id="KW-0804">Transcription</keyword>
<feature type="modified residue" description="4-aspartylphosphate" evidence="8">
    <location>
        <position position="51"/>
    </location>
</feature>
<feature type="DNA-binding region" description="OmpR/PhoB-type" evidence="9">
    <location>
        <begin position="122"/>
        <end position="221"/>
    </location>
</feature>
<dbReference type="Pfam" id="PF00072">
    <property type="entry name" value="Response_reg"/>
    <property type="match status" value="1"/>
</dbReference>
<sequence length="222" mass="24469">MPQILLLEDDAALSSGIALALKAAGRVVPCADLAAARQALSAQHFDLLLLDVNLPDGSGLDLCREVRRTSSVPILFLTARDAEYDEVAGLEAGADDYIVKPFSLAVLRARVGAALRRSVQPAEVIQVGDLTLDFSRQLFQRGNEPLTLSRTEQRLLRLLTQNAGRTLSREILLEQVWDGGEFVDENTLSVTIRRLRQKIETDPKKPVYLRTVYGIGYVWGEA</sequence>
<dbReference type="InterPro" id="IPR036388">
    <property type="entry name" value="WH-like_DNA-bd_sf"/>
</dbReference>
<evidence type="ECO:0000256" key="1">
    <source>
        <dbReference type="ARBA" id="ARBA00018672"/>
    </source>
</evidence>
<dbReference type="GO" id="GO:0006355">
    <property type="term" value="P:regulation of DNA-templated transcription"/>
    <property type="evidence" value="ECO:0007669"/>
    <property type="project" value="InterPro"/>
</dbReference>
<dbReference type="PROSITE" id="PS50110">
    <property type="entry name" value="RESPONSE_REGULATORY"/>
    <property type="match status" value="1"/>
</dbReference>
<evidence type="ECO:0000256" key="8">
    <source>
        <dbReference type="PROSITE-ProRule" id="PRU00169"/>
    </source>
</evidence>
<feature type="domain" description="OmpR/PhoB-type" evidence="11">
    <location>
        <begin position="122"/>
        <end position="221"/>
    </location>
</feature>
<feature type="domain" description="Response regulatory" evidence="10">
    <location>
        <begin position="3"/>
        <end position="115"/>
    </location>
</feature>
<dbReference type="PANTHER" id="PTHR48111">
    <property type="entry name" value="REGULATOR OF RPOS"/>
    <property type="match status" value="1"/>
</dbReference>
<dbReference type="SUPFAM" id="SSF52172">
    <property type="entry name" value="CheY-like"/>
    <property type="match status" value="1"/>
</dbReference>
<dbReference type="PANTHER" id="PTHR48111:SF1">
    <property type="entry name" value="TWO-COMPONENT RESPONSE REGULATOR ORR33"/>
    <property type="match status" value="1"/>
</dbReference>
<comment type="caution">
    <text evidence="12">The sequence shown here is derived from an EMBL/GenBank/DDBJ whole genome shotgun (WGS) entry which is preliminary data.</text>
</comment>
<comment type="function">
    <text evidence="7">May play the central regulatory role in sporulation. It may be an element of the effector pathway responsible for the activation of sporulation genes in response to nutritional stress. Spo0A may act in concert with spo0H (a sigma factor) to control the expression of some genes that are critical to the sporulation process.</text>
</comment>
<dbReference type="InterPro" id="IPR016032">
    <property type="entry name" value="Sig_transdc_resp-reg_C-effctor"/>
</dbReference>
<keyword evidence="5 9" id="KW-0238">DNA-binding</keyword>
<evidence type="ECO:0000256" key="3">
    <source>
        <dbReference type="ARBA" id="ARBA00023012"/>
    </source>
</evidence>
<dbReference type="Gene3D" id="1.10.10.10">
    <property type="entry name" value="Winged helix-like DNA-binding domain superfamily/Winged helix DNA-binding domain"/>
    <property type="match status" value="1"/>
</dbReference>
<dbReference type="EMBL" id="NFKK01000002">
    <property type="protein sequence ID" value="OUP54058.1"/>
    <property type="molecule type" value="Genomic_DNA"/>
</dbReference>
<evidence type="ECO:0000259" key="10">
    <source>
        <dbReference type="PROSITE" id="PS50110"/>
    </source>
</evidence>
<dbReference type="GO" id="GO:0005829">
    <property type="term" value="C:cytosol"/>
    <property type="evidence" value="ECO:0007669"/>
    <property type="project" value="TreeGrafter"/>
</dbReference>
<reference evidence="13" key="1">
    <citation type="submission" date="2017-04" db="EMBL/GenBank/DDBJ databases">
        <title>Function of individual gut microbiota members based on whole genome sequencing of pure cultures obtained from chicken caecum.</title>
        <authorList>
            <person name="Medvecky M."/>
            <person name="Cejkova D."/>
            <person name="Polansky O."/>
            <person name="Karasova D."/>
            <person name="Kubasova T."/>
            <person name="Cizek A."/>
            <person name="Rychlik I."/>
        </authorList>
    </citation>
    <scope>NUCLEOTIDE SEQUENCE [LARGE SCALE GENOMIC DNA]</scope>
    <source>
        <strain evidence="13">An180</strain>
    </source>
</reference>
<keyword evidence="4" id="KW-0805">Transcription regulation</keyword>
<protein>
    <recommendedName>
        <fullName evidence="1">Stage 0 sporulation protein A homolog</fullName>
    </recommendedName>
</protein>
<dbReference type="InterPro" id="IPR039420">
    <property type="entry name" value="WalR-like"/>
</dbReference>
<keyword evidence="3" id="KW-0902">Two-component regulatory system</keyword>
<dbReference type="GO" id="GO:0000976">
    <property type="term" value="F:transcription cis-regulatory region binding"/>
    <property type="evidence" value="ECO:0007669"/>
    <property type="project" value="TreeGrafter"/>
</dbReference>
<dbReference type="Proteomes" id="UP000195897">
    <property type="component" value="Unassembled WGS sequence"/>
</dbReference>
<evidence type="ECO:0000256" key="2">
    <source>
        <dbReference type="ARBA" id="ARBA00022553"/>
    </source>
</evidence>
<evidence type="ECO:0000256" key="5">
    <source>
        <dbReference type="ARBA" id="ARBA00023125"/>
    </source>
</evidence>
<evidence type="ECO:0000313" key="12">
    <source>
        <dbReference type="EMBL" id="OUP54058.1"/>
    </source>
</evidence>
<evidence type="ECO:0000259" key="11">
    <source>
        <dbReference type="PROSITE" id="PS51755"/>
    </source>
</evidence>
<dbReference type="InterPro" id="IPR001867">
    <property type="entry name" value="OmpR/PhoB-type_DNA-bd"/>
</dbReference>
<dbReference type="RefSeq" id="WP_087370325.1">
    <property type="nucleotide sequence ID" value="NZ_NFKK01000002.1"/>
</dbReference>
<dbReference type="GO" id="GO:0000156">
    <property type="term" value="F:phosphorelay response regulator activity"/>
    <property type="evidence" value="ECO:0007669"/>
    <property type="project" value="TreeGrafter"/>
</dbReference>
<dbReference type="SMART" id="SM00862">
    <property type="entry name" value="Trans_reg_C"/>
    <property type="match status" value="1"/>
</dbReference>
<proteinExistence type="predicted"/>
<dbReference type="Pfam" id="PF00486">
    <property type="entry name" value="Trans_reg_C"/>
    <property type="match status" value="1"/>
</dbReference>
<keyword evidence="2 8" id="KW-0597">Phosphoprotein</keyword>
<dbReference type="SUPFAM" id="SSF46894">
    <property type="entry name" value="C-terminal effector domain of the bipartite response regulators"/>
    <property type="match status" value="1"/>
</dbReference>
<name>A0A1Y4LBE2_9FIRM</name>
<accession>A0A1Y4LBE2</accession>
<dbReference type="InterPro" id="IPR001789">
    <property type="entry name" value="Sig_transdc_resp-reg_receiver"/>
</dbReference>
<organism evidence="12 13">
    <name type="scientific">Butyricicoccus pullicaecorum</name>
    <dbReference type="NCBI Taxonomy" id="501571"/>
    <lineage>
        <taxon>Bacteria</taxon>
        <taxon>Bacillati</taxon>
        <taxon>Bacillota</taxon>
        <taxon>Clostridia</taxon>
        <taxon>Eubacteriales</taxon>
        <taxon>Butyricicoccaceae</taxon>
        <taxon>Butyricicoccus</taxon>
    </lineage>
</organism>
<evidence type="ECO:0000256" key="7">
    <source>
        <dbReference type="ARBA" id="ARBA00024867"/>
    </source>
</evidence>
<dbReference type="PROSITE" id="PS51755">
    <property type="entry name" value="OMPR_PHOB"/>
    <property type="match status" value="1"/>
</dbReference>
<dbReference type="Gene3D" id="6.10.250.690">
    <property type="match status" value="1"/>
</dbReference>